<reference evidence="2 3" key="1">
    <citation type="journal article" date="2016" name="Sci. Rep.">
        <title>Metabolic traits of an uncultured archaeal lineage -MSBL1- from brine pools of the Red Sea.</title>
        <authorList>
            <person name="Mwirichia R."/>
            <person name="Alam I."/>
            <person name="Rashid M."/>
            <person name="Vinu M."/>
            <person name="Ba-Alawi W."/>
            <person name="Anthony Kamau A."/>
            <person name="Kamanda Ngugi D."/>
            <person name="Goker M."/>
            <person name="Klenk H.P."/>
            <person name="Bajic V."/>
            <person name="Stingl U."/>
        </authorList>
    </citation>
    <scope>NUCLEOTIDE SEQUENCE [LARGE SCALE GENOMIC DNA]</scope>
    <source>
        <strain evidence="2">SCGC-AAA259B11</strain>
    </source>
</reference>
<evidence type="ECO:0000256" key="1">
    <source>
        <dbReference type="SAM" id="Phobius"/>
    </source>
</evidence>
<feature type="transmembrane region" description="Helical" evidence="1">
    <location>
        <begin position="50"/>
        <end position="70"/>
    </location>
</feature>
<keyword evidence="3" id="KW-1185">Reference proteome</keyword>
<gene>
    <name evidence="2" type="ORF">AKJ61_04385</name>
</gene>
<name>A0A133U3C7_9EURY</name>
<dbReference type="Proteomes" id="UP000070184">
    <property type="component" value="Unassembled WGS sequence"/>
</dbReference>
<keyword evidence="1" id="KW-0472">Membrane</keyword>
<organism evidence="2 3">
    <name type="scientific">candidate division MSBL1 archaeon SCGC-AAA259B11</name>
    <dbReference type="NCBI Taxonomy" id="1698260"/>
    <lineage>
        <taxon>Archaea</taxon>
        <taxon>Methanobacteriati</taxon>
        <taxon>Methanobacteriota</taxon>
        <taxon>candidate division MSBL1</taxon>
    </lineage>
</organism>
<keyword evidence="1" id="KW-0812">Transmembrane</keyword>
<accession>A0A133U3C7</accession>
<feature type="transmembrane region" description="Helical" evidence="1">
    <location>
        <begin position="24"/>
        <end position="44"/>
    </location>
</feature>
<comment type="caution">
    <text evidence="2">The sequence shown here is derived from an EMBL/GenBank/DDBJ whole genome shotgun (WGS) entry which is preliminary data.</text>
</comment>
<dbReference type="AlphaFoldDB" id="A0A133U3C7"/>
<protein>
    <submittedName>
        <fullName evidence="2">Uncharacterized protein</fullName>
    </submittedName>
</protein>
<evidence type="ECO:0000313" key="3">
    <source>
        <dbReference type="Proteomes" id="UP000070184"/>
    </source>
</evidence>
<proteinExistence type="predicted"/>
<sequence length="77" mass="8422">MDKIGDDEVEKADERDPEIGAKSARAGFVTASVLLVLLSIYEIIETGEFPPALGVLGASQAVYWLLYLYYGKSPEKL</sequence>
<evidence type="ECO:0000313" key="2">
    <source>
        <dbReference type="EMBL" id="KXA88695.1"/>
    </source>
</evidence>
<keyword evidence="1" id="KW-1133">Transmembrane helix</keyword>
<dbReference type="EMBL" id="LHXK01000089">
    <property type="protein sequence ID" value="KXA88695.1"/>
    <property type="molecule type" value="Genomic_DNA"/>
</dbReference>